<keyword evidence="4" id="KW-0862">Zinc</keyword>
<organism evidence="7 8">
    <name type="scientific">Cyanobium usitatum str. Tous</name>
    <dbReference type="NCBI Taxonomy" id="2116684"/>
    <lineage>
        <taxon>Bacteria</taxon>
        <taxon>Bacillati</taxon>
        <taxon>Cyanobacteriota</taxon>
        <taxon>Cyanophyceae</taxon>
        <taxon>Synechococcales</taxon>
        <taxon>Prochlorococcaceae</taxon>
        <taxon>Cyanobium</taxon>
    </lineage>
</organism>
<dbReference type="SUPFAM" id="SSF102712">
    <property type="entry name" value="JAB1/MPN domain"/>
    <property type="match status" value="1"/>
</dbReference>
<accession>A0A2P7MUA2</accession>
<evidence type="ECO:0000259" key="6">
    <source>
        <dbReference type="Pfam" id="PF14464"/>
    </source>
</evidence>
<evidence type="ECO:0000256" key="2">
    <source>
        <dbReference type="ARBA" id="ARBA00022723"/>
    </source>
</evidence>
<dbReference type="InterPro" id="IPR028090">
    <property type="entry name" value="JAB_dom_prok"/>
</dbReference>
<keyword evidence="8" id="KW-1185">Reference proteome</keyword>
<keyword evidence="5" id="KW-0482">Metalloprotease</keyword>
<dbReference type="AlphaFoldDB" id="A0A2P7MUA2"/>
<evidence type="ECO:0000256" key="1">
    <source>
        <dbReference type="ARBA" id="ARBA00022670"/>
    </source>
</evidence>
<dbReference type="GO" id="GO:0008270">
    <property type="term" value="F:zinc ion binding"/>
    <property type="evidence" value="ECO:0007669"/>
    <property type="project" value="TreeGrafter"/>
</dbReference>
<proteinExistence type="predicted"/>
<sequence length="150" mass="16583">MGVFSQAPEQIRADLHLLTVLRPILASAEPEEGCALLLGERLDFDWQLRLVWPCCNVWPQPQQRCQRFAIDPREQLQAQKWGRAQGLELLGSAHSHPTSGAVPSGTDRSLCGISTLMVILGAQTLGGELVAWWLPEAPAAPLRLPWRMVS</sequence>
<protein>
    <recommendedName>
        <fullName evidence="6">JAB domain-containing protein</fullName>
    </recommendedName>
</protein>
<dbReference type="InterPro" id="IPR051929">
    <property type="entry name" value="VirAsm_ModProt"/>
</dbReference>
<reference evidence="7 8" key="1">
    <citation type="journal article" date="2018" name="Environ. Microbiol.">
        <title>Ecological and genomic features of two widespread freshwater picocyanobacteria.</title>
        <authorList>
            <person name="Cabello-Yeves P.J."/>
            <person name="Picazo A."/>
            <person name="Camacho A."/>
            <person name="Callieri C."/>
            <person name="Rosselli R."/>
            <person name="Roda-Garcia J.J."/>
            <person name="Coutinho F.H."/>
            <person name="Rodriguez-Valera F."/>
        </authorList>
    </citation>
    <scope>NUCLEOTIDE SEQUENCE [LARGE SCALE GENOMIC DNA]</scope>
    <source>
        <strain evidence="7 8">Tous</strain>
    </source>
</reference>
<evidence type="ECO:0000256" key="5">
    <source>
        <dbReference type="ARBA" id="ARBA00023049"/>
    </source>
</evidence>
<comment type="caution">
    <text evidence="7">The sequence shown here is derived from an EMBL/GenBank/DDBJ whole genome shotgun (WGS) entry which is preliminary data.</text>
</comment>
<evidence type="ECO:0000313" key="7">
    <source>
        <dbReference type="EMBL" id="PSJ04803.1"/>
    </source>
</evidence>
<dbReference type="GO" id="GO:0006508">
    <property type="term" value="P:proteolysis"/>
    <property type="evidence" value="ECO:0007669"/>
    <property type="project" value="UniProtKB-KW"/>
</dbReference>
<keyword evidence="2" id="KW-0479">Metal-binding</keyword>
<evidence type="ECO:0000256" key="3">
    <source>
        <dbReference type="ARBA" id="ARBA00022801"/>
    </source>
</evidence>
<dbReference type="CDD" id="cd08070">
    <property type="entry name" value="MPN_like"/>
    <property type="match status" value="1"/>
</dbReference>
<keyword evidence="1" id="KW-0645">Protease</keyword>
<dbReference type="Proteomes" id="UP000243002">
    <property type="component" value="Unassembled WGS sequence"/>
</dbReference>
<dbReference type="Pfam" id="PF14464">
    <property type="entry name" value="Prok-JAB"/>
    <property type="match status" value="1"/>
</dbReference>
<dbReference type="Gene3D" id="3.40.140.10">
    <property type="entry name" value="Cytidine Deaminase, domain 2"/>
    <property type="match status" value="1"/>
</dbReference>
<name>A0A2P7MUA2_9CYAN</name>
<dbReference type="GO" id="GO:0008235">
    <property type="term" value="F:metalloexopeptidase activity"/>
    <property type="evidence" value="ECO:0007669"/>
    <property type="project" value="TreeGrafter"/>
</dbReference>
<dbReference type="PANTHER" id="PTHR34858:SF1">
    <property type="entry name" value="CYSO-CYSTEINE PEPTIDASE"/>
    <property type="match status" value="1"/>
</dbReference>
<gene>
    <name evidence="7" type="ORF">C7K55_08830</name>
</gene>
<feature type="domain" description="JAB" evidence="6">
    <location>
        <begin position="17"/>
        <end position="133"/>
    </location>
</feature>
<dbReference type="PANTHER" id="PTHR34858">
    <property type="entry name" value="CYSO-CYSTEINE PEPTIDASE"/>
    <property type="match status" value="1"/>
</dbReference>
<keyword evidence="3" id="KW-0378">Hydrolase</keyword>
<evidence type="ECO:0000256" key="4">
    <source>
        <dbReference type="ARBA" id="ARBA00022833"/>
    </source>
</evidence>
<evidence type="ECO:0000313" key="8">
    <source>
        <dbReference type="Proteomes" id="UP000243002"/>
    </source>
</evidence>
<dbReference type="EMBL" id="PXXO01000009">
    <property type="protein sequence ID" value="PSJ04803.1"/>
    <property type="molecule type" value="Genomic_DNA"/>
</dbReference>